<organism evidence="1 2">
    <name type="scientific">Herbiconiux daphne</name>
    <dbReference type="NCBI Taxonomy" id="2970914"/>
    <lineage>
        <taxon>Bacteria</taxon>
        <taxon>Bacillati</taxon>
        <taxon>Actinomycetota</taxon>
        <taxon>Actinomycetes</taxon>
        <taxon>Micrococcales</taxon>
        <taxon>Microbacteriaceae</taxon>
        <taxon>Herbiconiux</taxon>
    </lineage>
</organism>
<name>A0ABT2GY14_9MICO</name>
<accession>A0ABT2GY14</accession>
<dbReference type="EMBL" id="JANLCJ010000001">
    <property type="protein sequence ID" value="MCS5732840.1"/>
    <property type="molecule type" value="Genomic_DNA"/>
</dbReference>
<dbReference type="RefSeq" id="WP_259537499.1">
    <property type="nucleotide sequence ID" value="NZ_JANLCJ010000001.1"/>
</dbReference>
<dbReference type="Proteomes" id="UP001165586">
    <property type="component" value="Unassembled WGS sequence"/>
</dbReference>
<sequence>MPRVDRDPGVLDGRTTKMVQFVEATEIIFALADDDDLRDVVVTLAVHAGIAASDVICLRRLGCYWQSGNHHDAIEHLRRADAESAGHLSTLLSLKTRAGYGHSTMSTSNVTRSVRAMQHLAAAARRA</sequence>
<evidence type="ECO:0000313" key="1">
    <source>
        <dbReference type="EMBL" id="MCS5732840.1"/>
    </source>
</evidence>
<reference evidence="1" key="1">
    <citation type="submission" date="2022-08" db="EMBL/GenBank/DDBJ databases">
        <authorList>
            <person name="Deng Y."/>
            <person name="Han X.-F."/>
            <person name="Zhang Y.-Q."/>
        </authorList>
    </citation>
    <scope>NUCLEOTIDE SEQUENCE</scope>
    <source>
        <strain evidence="1">CPCC 203386</strain>
    </source>
</reference>
<evidence type="ECO:0008006" key="3">
    <source>
        <dbReference type="Google" id="ProtNLM"/>
    </source>
</evidence>
<keyword evidence="2" id="KW-1185">Reference proteome</keyword>
<comment type="caution">
    <text evidence="1">The sequence shown here is derived from an EMBL/GenBank/DDBJ whole genome shotgun (WGS) entry which is preliminary data.</text>
</comment>
<evidence type="ECO:0000313" key="2">
    <source>
        <dbReference type="Proteomes" id="UP001165586"/>
    </source>
</evidence>
<gene>
    <name evidence="1" type="ORF">N1032_03670</name>
</gene>
<proteinExistence type="predicted"/>
<protein>
    <recommendedName>
        <fullName evidence="3">Bacterial transcriptional activator domain-containing protein</fullName>
    </recommendedName>
</protein>